<evidence type="ECO:0000313" key="10">
    <source>
        <dbReference type="EMBL" id="UXY14374.1"/>
    </source>
</evidence>
<accession>A0ABY6DJ41</accession>
<dbReference type="InterPro" id="IPR007419">
    <property type="entry name" value="BFD-like_2Fe2S-bd_dom"/>
</dbReference>
<evidence type="ECO:0000313" key="11">
    <source>
        <dbReference type="Proteomes" id="UP001061302"/>
    </source>
</evidence>
<organism evidence="10 11">
    <name type="scientific">Chitiniphilus purpureus</name>
    <dbReference type="NCBI Taxonomy" id="2981137"/>
    <lineage>
        <taxon>Bacteria</taxon>
        <taxon>Pseudomonadati</taxon>
        <taxon>Pseudomonadota</taxon>
        <taxon>Betaproteobacteria</taxon>
        <taxon>Neisseriales</taxon>
        <taxon>Chitinibacteraceae</taxon>
        <taxon>Chitiniphilus</taxon>
    </lineage>
</organism>
<keyword evidence="6" id="KW-0411">Iron-sulfur</keyword>
<dbReference type="InterPro" id="IPR041854">
    <property type="entry name" value="BFD-like_2Fe2S-bd_dom_sf"/>
</dbReference>
<proteinExistence type="inferred from homology"/>
<keyword evidence="4" id="KW-0249">Electron transport</keyword>
<feature type="domain" description="BFD-like [2Fe-2S]-binding" evidence="9">
    <location>
        <begin position="2"/>
        <end position="48"/>
    </location>
</feature>
<protein>
    <recommendedName>
        <fullName evidence="7">Bacterioferritin-associated ferredoxin</fullName>
    </recommendedName>
</protein>
<dbReference type="InterPro" id="IPR052371">
    <property type="entry name" value="BFD-associated_ferredoxin"/>
</dbReference>
<evidence type="ECO:0000256" key="8">
    <source>
        <dbReference type="ARBA" id="ARBA00046332"/>
    </source>
</evidence>
<dbReference type="PANTHER" id="PTHR37424:SF1">
    <property type="entry name" value="BACTERIOFERRITIN-ASSOCIATED FERREDOXIN"/>
    <property type="match status" value="1"/>
</dbReference>
<dbReference type="EMBL" id="CP106753">
    <property type="protein sequence ID" value="UXY14374.1"/>
    <property type="molecule type" value="Genomic_DNA"/>
</dbReference>
<keyword evidence="2" id="KW-0001">2Fe-2S</keyword>
<evidence type="ECO:0000256" key="6">
    <source>
        <dbReference type="ARBA" id="ARBA00023014"/>
    </source>
</evidence>
<gene>
    <name evidence="10" type="ORF">N8I74_13740</name>
</gene>
<dbReference type="RefSeq" id="WP_263123673.1">
    <property type="nucleotide sequence ID" value="NZ_CP106753.1"/>
</dbReference>
<evidence type="ECO:0000256" key="4">
    <source>
        <dbReference type="ARBA" id="ARBA00022982"/>
    </source>
</evidence>
<evidence type="ECO:0000259" key="9">
    <source>
        <dbReference type="Pfam" id="PF04324"/>
    </source>
</evidence>
<dbReference type="PANTHER" id="PTHR37424">
    <property type="entry name" value="BACTERIOFERRITIN-ASSOCIATED FERREDOXIN"/>
    <property type="match status" value="1"/>
</dbReference>
<evidence type="ECO:0000256" key="1">
    <source>
        <dbReference type="ARBA" id="ARBA00022448"/>
    </source>
</evidence>
<evidence type="ECO:0000256" key="7">
    <source>
        <dbReference type="ARBA" id="ARBA00039386"/>
    </source>
</evidence>
<keyword evidence="1" id="KW-0813">Transport</keyword>
<evidence type="ECO:0000256" key="2">
    <source>
        <dbReference type="ARBA" id="ARBA00022714"/>
    </source>
</evidence>
<keyword evidence="11" id="KW-1185">Reference proteome</keyword>
<keyword evidence="5" id="KW-0408">Iron</keyword>
<name>A0ABY6DJ41_9NEIS</name>
<sequence>MYVCVCNRVSDKAIRRAVEDGARTFIALQQLTGVGTCCGKCVGCAREVMLDEIEAQARREWDALDMLAAA</sequence>
<evidence type="ECO:0000256" key="5">
    <source>
        <dbReference type="ARBA" id="ARBA00023004"/>
    </source>
</evidence>
<evidence type="ECO:0000256" key="3">
    <source>
        <dbReference type="ARBA" id="ARBA00022723"/>
    </source>
</evidence>
<comment type="similarity">
    <text evidence="8">Belongs to the Bfd family.</text>
</comment>
<keyword evidence="3" id="KW-0479">Metal-binding</keyword>
<dbReference type="Gene3D" id="1.10.10.1100">
    <property type="entry name" value="BFD-like [2Fe-2S]-binding domain"/>
    <property type="match status" value="1"/>
</dbReference>
<dbReference type="Proteomes" id="UP001061302">
    <property type="component" value="Chromosome"/>
</dbReference>
<dbReference type="Pfam" id="PF04324">
    <property type="entry name" value="Fer2_BFD"/>
    <property type="match status" value="1"/>
</dbReference>
<reference evidence="10" key="1">
    <citation type="submission" date="2022-10" db="EMBL/GenBank/DDBJ databases">
        <title>Chitiniphilus purpureus sp. nov., a novel chitin-degrading bacterium isolated from crawfish pond sediment.</title>
        <authorList>
            <person name="Li K."/>
        </authorList>
    </citation>
    <scope>NUCLEOTIDE SEQUENCE</scope>
    <source>
        <strain evidence="10">CD1</strain>
    </source>
</reference>